<dbReference type="GO" id="GO:0030313">
    <property type="term" value="C:cell envelope"/>
    <property type="evidence" value="ECO:0007669"/>
    <property type="project" value="UniProtKB-SubCell"/>
</dbReference>
<evidence type="ECO:0000256" key="1">
    <source>
        <dbReference type="ARBA" id="ARBA00004196"/>
    </source>
</evidence>
<dbReference type="SMART" id="SM00079">
    <property type="entry name" value="PBPe"/>
    <property type="match status" value="1"/>
</dbReference>
<evidence type="ECO:0000313" key="8">
    <source>
        <dbReference type="EMBL" id="PLQ02545.1"/>
    </source>
</evidence>
<gene>
    <name evidence="8" type="ORF">CYJ10_04480</name>
</gene>
<dbReference type="AlphaFoldDB" id="A0A2N5CK30"/>
<name>A0A2N5CK30_9BURK</name>
<protein>
    <submittedName>
        <fullName evidence="8">Cystine ABC transporter substrate-binding protein</fullName>
    </submittedName>
</protein>
<dbReference type="Pfam" id="PF00497">
    <property type="entry name" value="SBP_bac_3"/>
    <property type="match status" value="1"/>
</dbReference>
<dbReference type="SMART" id="SM00062">
    <property type="entry name" value="PBPb"/>
    <property type="match status" value="1"/>
</dbReference>
<feature type="domain" description="Solute-binding protein family 3/N-terminal" evidence="6">
    <location>
        <begin position="43"/>
        <end position="264"/>
    </location>
</feature>
<organism evidence="8 9">
    <name type="scientific">Cupriavidus pauculus</name>
    <dbReference type="NCBI Taxonomy" id="82633"/>
    <lineage>
        <taxon>Bacteria</taxon>
        <taxon>Pseudomonadati</taxon>
        <taxon>Pseudomonadota</taxon>
        <taxon>Betaproteobacteria</taxon>
        <taxon>Burkholderiales</taxon>
        <taxon>Burkholderiaceae</taxon>
        <taxon>Cupriavidus</taxon>
    </lineage>
</organism>
<dbReference type="Proteomes" id="UP000234341">
    <property type="component" value="Unassembled WGS sequence"/>
</dbReference>
<feature type="domain" description="Ionotropic glutamate receptor C-terminal" evidence="7">
    <location>
        <begin position="43"/>
        <end position="263"/>
    </location>
</feature>
<dbReference type="STRING" id="82633.GCA_000974605_03087"/>
<keyword evidence="3 5" id="KW-0732">Signal</keyword>
<evidence type="ECO:0000259" key="7">
    <source>
        <dbReference type="SMART" id="SM00079"/>
    </source>
</evidence>
<reference evidence="8 9" key="1">
    <citation type="submission" date="2017-12" db="EMBL/GenBank/DDBJ databases">
        <title>Genome sequence of the active heterotrophic nitrifier-denitrifier, Cupriavidus pauculus UM1.</title>
        <authorList>
            <person name="Putonti C."/>
            <person name="Castignetti D."/>
        </authorList>
    </citation>
    <scope>NUCLEOTIDE SEQUENCE [LARGE SCALE GENOMIC DNA]</scope>
    <source>
        <strain evidence="8 9">UM1</strain>
    </source>
</reference>
<dbReference type="InterPro" id="IPR001638">
    <property type="entry name" value="Solute-binding_3/MltF_N"/>
</dbReference>
<accession>A0A2N5CK30</accession>
<dbReference type="EMBL" id="PJRP01000001">
    <property type="protein sequence ID" value="PLQ02545.1"/>
    <property type="molecule type" value="Genomic_DNA"/>
</dbReference>
<dbReference type="RefSeq" id="WP_101680310.1">
    <property type="nucleotide sequence ID" value="NZ_PJRP01000001.1"/>
</dbReference>
<dbReference type="PANTHER" id="PTHR35936">
    <property type="entry name" value="MEMBRANE-BOUND LYTIC MUREIN TRANSGLYCOSYLASE F"/>
    <property type="match status" value="1"/>
</dbReference>
<dbReference type="InterPro" id="IPR001320">
    <property type="entry name" value="Iontro_rcpt_C"/>
</dbReference>
<evidence type="ECO:0000256" key="2">
    <source>
        <dbReference type="ARBA" id="ARBA00010333"/>
    </source>
</evidence>
<dbReference type="Gene3D" id="3.40.190.10">
    <property type="entry name" value="Periplasmic binding protein-like II"/>
    <property type="match status" value="2"/>
</dbReference>
<proteinExistence type="inferred from homology"/>
<dbReference type="SUPFAM" id="SSF53850">
    <property type="entry name" value="Periplasmic binding protein-like II"/>
    <property type="match status" value="1"/>
</dbReference>
<feature type="chain" id="PRO_5014801385" evidence="5">
    <location>
        <begin position="32"/>
        <end position="270"/>
    </location>
</feature>
<comment type="similarity">
    <text evidence="2 4">Belongs to the bacterial solute-binding protein 3 family.</text>
</comment>
<comment type="subcellular location">
    <subcellularLocation>
        <location evidence="1">Cell envelope</location>
    </subcellularLocation>
</comment>
<dbReference type="InterPro" id="IPR018313">
    <property type="entry name" value="SBP_3_CS"/>
</dbReference>
<dbReference type="GO" id="GO:0016020">
    <property type="term" value="C:membrane"/>
    <property type="evidence" value="ECO:0007669"/>
    <property type="project" value="InterPro"/>
</dbReference>
<evidence type="ECO:0000259" key="6">
    <source>
        <dbReference type="SMART" id="SM00062"/>
    </source>
</evidence>
<dbReference type="OrthoDB" id="368476at2"/>
<evidence type="ECO:0000313" key="9">
    <source>
        <dbReference type="Proteomes" id="UP000234341"/>
    </source>
</evidence>
<evidence type="ECO:0000256" key="5">
    <source>
        <dbReference type="SAM" id="SignalP"/>
    </source>
</evidence>
<dbReference type="PANTHER" id="PTHR35936:SF35">
    <property type="entry name" value="L-CYSTINE-BINDING PROTEIN TCYJ"/>
    <property type="match status" value="1"/>
</dbReference>
<dbReference type="PROSITE" id="PS01039">
    <property type="entry name" value="SBP_BACTERIAL_3"/>
    <property type="match status" value="1"/>
</dbReference>
<dbReference type="GO" id="GO:0015276">
    <property type="term" value="F:ligand-gated monoatomic ion channel activity"/>
    <property type="evidence" value="ECO:0007669"/>
    <property type="project" value="InterPro"/>
</dbReference>
<feature type="signal peptide" evidence="5">
    <location>
        <begin position="1"/>
        <end position="31"/>
    </location>
</feature>
<evidence type="ECO:0000256" key="4">
    <source>
        <dbReference type="RuleBase" id="RU003744"/>
    </source>
</evidence>
<evidence type="ECO:0000256" key="3">
    <source>
        <dbReference type="ARBA" id="ARBA00022729"/>
    </source>
</evidence>
<sequence length="270" mass="29037">MRTIRSGWFKSLLATALVAGATGLAATAAHAADLLDTVKQAGVLKVGLEGTYPPFGYRGANNELDGFDVEVARAVAAKLGVKPEFVTTEWSAIIAGLQAGKFDIIVNQVSVTPQRKQVLDFSTPYVYSAAQLIQRKDDKREFASLDALKGHKLGVSLGSNYNELAKSVPGIDVKTYPGAPEYLRDLAAQRVDAALNDRLMVNYLIKQANLPLRPGAVLPGANTEVAIPFRKDNPKFAAAIDKALDDLRKDGTLAKLSNKWFGSDVTKPLK</sequence>
<comment type="caution">
    <text evidence="8">The sequence shown here is derived from an EMBL/GenBank/DDBJ whole genome shotgun (WGS) entry which is preliminary data.</text>
</comment>